<dbReference type="Proteomes" id="UP000075755">
    <property type="component" value="Plasmid pAA02"/>
</dbReference>
<accession>A0AAC9ATG5</accession>
<dbReference type="InterPro" id="IPR006175">
    <property type="entry name" value="YjgF/YER057c/UK114"/>
</dbReference>
<dbReference type="InterPro" id="IPR035959">
    <property type="entry name" value="RutC-like_sf"/>
</dbReference>
<name>A0AAC9ATG5_AMIAI</name>
<sequence length="114" mass="12436">MIQRGQQTPIFHRYVRHDDTLYVSGLVATDLSQTIGGQTRAIAGRLAEILAHVGSDMGRILQSTVYITDMSMKNEMNEAWKSSFPAETLPTRATIGVADLGPSVLIEVVFVCAV</sequence>
<dbReference type="InterPro" id="IPR035709">
    <property type="entry name" value="YoaB-like"/>
</dbReference>
<evidence type="ECO:0000313" key="4">
    <source>
        <dbReference type="Proteomes" id="UP000577697"/>
    </source>
</evidence>
<dbReference type="KEGG" id="aak:AA2016_6019"/>
<organism evidence="1 3">
    <name type="scientific">Aminobacter aminovorans</name>
    <name type="common">Chelatobacter heintzii</name>
    <dbReference type="NCBI Taxonomy" id="83263"/>
    <lineage>
        <taxon>Bacteria</taxon>
        <taxon>Pseudomonadati</taxon>
        <taxon>Pseudomonadota</taxon>
        <taxon>Alphaproteobacteria</taxon>
        <taxon>Hyphomicrobiales</taxon>
        <taxon>Phyllobacteriaceae</taxon>
        <taxon>Aminobacter</taxon>
    </lineage>
</organism>
<evidence type="ECO:0000313" key="2">
    <source>
        <dbReference type="EMBL" id="MBB3704886.1"/>
    </source>
</evidence>
<evidence type="ECO:0000313" key="3">
    <source>
        <dbReference type="Proteomes" id="UP000075755"/>
    </source>
</evidence>
<dbReference type="CDD" id="cd06150">
    <property type="entry name" value="YjgF_YER057c_UK114_like_2"/>
    <property type="match status" value="1"/>
</dbReference>
<gene>
    <name evidence="1" type="ORF">AA2016_6019</name>
    <name evidence="2" type="ORF">FHS67_001196</name>
</gene>
<dbReference type="AlphaFoldDB" id="A0AAC9ATG5"/>
<reference evidence="2 4" key="2">
    <citation type="submission" date="2020-08" db="EMBL/GenBank/DDBJ databases">
        <title>Genomic Encyclopedia of Type Strains, Phase IV (KMG-IV): sequencing the most valuable type-strain genomes for metagenomic binning, comparative biology and taxonomic classification.</title>
        <authorList>
            <person name="Goeker M."/>
        </authorList>
    </citation>
    <scope>NUCLEOTIDE SEQUENCE [LARGE SCALE GENOMIC DNA]</scope>
    <source>
        <strain evidence="2 4">DSM 10368</strain>
    </source>
</reference>
<dbReference type="EMBL" id="JACICB010000004">
    <property type="protein sequence ID" value="MBB3704886.1"/>
    <property type="molecule type" value="Genomic_DNA"/>
</dbReference>
<dbReference type="Gene3D" id="3.30.1330.40">
    <property type="entry name" value="RutC-like"/>
    <property type="match status" value="1"/>
</dbReference>
<proteinExistence type="predicted"/>
<dbReference type="Pfam" id="PF01042">
    <property type="entry name" value="Ribonuc_L-PSP"/>
    <property type="match status" value="1"/>
</dbReference>
<dbReference type="PANTHER" id="PTHR47328">
    <property type="match status" value="1"/>
</dbReference>
<keyword evidence="1" id="KW-0614">Plasmid</keyword>
<dbReference type="EMBL" id="CP015007">
    <property type="protein sequence ID" value="AMS44923.1"/>
    <property type="molecule type" value="Genomic_DNA"/>
</dbReference>
<protein>
    <submittedName>
        <fullName evidence="2">Enamine deaminase RidA (YjgF/YER057c/UK114 family)</fullName>
    </submittedName>
    <submittedName>
        <fullName evidence="1">Endoribonuclease L-PSP</fullName>
    </submittedName>
</protein>
<reference evidence="1 3" key="1">
    <citation type="submission" date="2016-03" db="EMBL/GenBank/DDBJ databases">
        <title>Complete genome of Aminobacter aminovorans KCTC 2477.</title>
        <authorList>
            <person name="Kim K.M."/>
        </authorList>
    </citation>
    <scope>NUCLEOTIDE SEQUENCE [LARGE SCALE GENOMIC DNA]</scope>
    <source>
        <strain evidence="1 3">KCTC 2477</strain>
        <plasmid evidence="1 3">pAA02</plasmid>
    </source>
</reference>
<geneLocation type="plasmid" evidence="1 3">
    <name>pAA02</name>
</geneLocation>
<dbReference type="PANTHER" id="PTHR47328:SF1">
    <property type="entry name" value="RUTC FAMILY PROTEIN YOAB"/>
    <property type="match status" value="1"/>
</dbReference>
<dbReference type="RefSeq" id="WP_067968655.1">
    <property type="nucleotide sequence ID" value="NZ_CP015007.1"/>
</dbReference>
<dbReference type="SUPFAM" id="SSF55298">
    <property type="entry name" value="YjgF-like"/>
    <property type="match status" value="1"/>
</dbReference>
<dbReference type="Proteomes" id="UP000577697">
    <property type="component" value="Unassembled WGS sequence"/>
</dbReference>
<evidence type="ECO:0000313" key="1">
    <source>
        <dbReference type="EMBL" id="AMS44923.1"/>
    </source>
</evidence>
<keyword evidence="4" id="KW-1185">Reference proteome</keyword>